<dbReference type="PANTHER" id="PTHR13144:SF0">
    <property type="entry name" value="PROTEIN TEX261"/>
    <property type="match status" value="1"/>
</dbReference>
<comment type="subcellular location">
    <subcellularLocation>
        <location evidence="1">Membrane</location>
        <topology evidence="1">Multi-pass membrane protein</topology>
    </subcellularLocation>
</comment>
<keyword evidence="4 7" id="KW-0812">Transmembrane</keyword>
<organism evidence="8 9">
    <name type="scientific">Argiope bruennichi</name>
    <name type="common">Wasp spider</name>
    <name type="synonym">Aranea bruennichi</name>
    <dbReference type="NCBI Taxonomy" id="94029"/>
    <lineage>
        <taxon>Eukaryota</taxon>
        <taxon>Metazoa</taxon>
        <taxon>Ecdysozoa</taxon>
        <taxon>Arthropoda</taxon>
        <taxon>Chelicerata</taxon>
        <taxon>Arachnida</taxon>
        <taxon>Araneae</taxon>
        <taxon>Araneomorphae</taxon>
        <taxon>Entelegynae</taxon>
        <taxon>Araneoidea</taxon>
        <taxon>Araneidae</taxon>
        <taxon>Argiope</taxon>
    </lineage>
</organism>
<feature type="transmembrane region" description="Helical" evidence="7">
    <location>
        <begin position="171"/>
        <end position="190"/>
    </location>
</feature>
<dbReference type="GO" id="GO:0030134">
    <property type="term" value="C:COPII-coated ER to Golgi transport vesicle"/>
    <property type="evidence" value="ECO:0007669"/>
    <property type="project" value="TreeGrafter"/>
</dbReference>
<evidence type="ECO:0000313" key="9">
    <source>
        <dbReference type="Proteomes" id="UP000807504"/>
    </source>
</evidence>
<dbReference type="GO" id="GO:0005789">
    <property type="term" value="C:endoplasmic reticulum membrane"/>
    <property type="evidence" value="ECO:0007669"/>
    <property type="project" value="TreeGrafter"/>
</dbReference>
<keyword evidence="5 7" id="KW-1133">Transmembrane helix</keyword>
<dbReference type="GO" id="GO:0006888">
    <property type="term" value="P:endoplasmic reticulum to Golgi vesicle-mediated transport"/>
    <property type="evidence" value="ECO:0007669"/>
    <property type="project" value="InterPro"/>
</dbReference>
<reference evidence="8" key="1">
    <citation type="journal article" date="2020" name="bioRxiv">
        <title>Chromosome-level reference genome of the European wasp spider Argiope bruennichi: a resource for studies on range expansion and evolutionary adaptation.</title>
        <authorList>
            <person name="Sheffer M.M."/>
            <person name="Hoppe A."/>
            <person name="Krehenwinkel H."/>
            <person name="Uhl G."/>
            <person name="Kuss A.W."/>
            <person name="Jensen L."/>
            <person name="Jensen C."/>
            <person name="Gillespie R.G."/>
            <person name="Hoff K.J."/>
            <person name="Prost S."/>
        </authorList>
    </citation>
    <scope>NUCLEOTIDE SEQUENCE</scope>
</reference>
<proteinExistence type="inferred from homology"/>
<dbReference type="PANTHER" id="PTHR13144">
    <property type="entry name" value="TEX261 PROTEIN"/>
    <property type="match status" value="1"/>
</dbReference>
<protein>
    <recommendedName>
        <fullName evidence="3">Protein TEX261</fullName>
    </recommendedName>
</protein>
<comment type="caution">
    <text evidence="8">The sequence shown here is derived from an EMBL/GenBank/DDBJ whole genome shotgun (WGS) entry which is preliminary data.</text>
</comment>
<dbReference type="AlphaFoldDB" id="A0A8T0F3Z8"/>
<evidence type="ECO:0000256" key="1">
    <source>
        <dbReference type="ARBA" id="ARBA00004141"/>
    </source>
</evidence>
<dbReference type="Pfam" id="PF04148">
    <property type="entry name" value="Erv26"/>
    <property type="match status" value="1"/>
</dbReference>
<dbReference type="GO" id="GO:0000139">
    <property type="term" value="C:Golgi membrane"/>
    <property type="evidence" value="ECO:0007669"/>
    <property type="project" value="TreeGrafter"/>
</dbReference>
<comment type="similarity">
    <text evidence="2">Belongs to the SVP26 family.</text>
</comment>
<feature type="transmembrane region" description="Helical" evidence="7">
    <location>
        <begin position="89"/>
        <end position="108"/>
    </location>
</feature>
<feature type="transmembrane region" description="Helical" evidence="7">
    <location>
        <begin position="54"/>
        <end position="77"/>
    </location>
</feature>
<evidence type="ECO:0000256" key="7">
    <source>
        <dbReference type="SAM" id="Phobius"/>
    </source>
</evidence>
<name>A0A8T0F3Z8_ARGBR</name>
<keyword evidence="9" id="KW-1185">Reference proteome</keyword>
<dbReference type="InterPro" id="IPR007277">
    <property type="entry name" value="Svp26/Tex261"/>
</dbReference>
<evidence type="ECO:0000256" key="5">
    <source>
        <dbReference type="ARBA" id="ARBA00022989"/>
    </source>
</evidence>
<keyword evidence="6 7" id="KW-0472">Membrane</keyword>
<gene>
    <name evidence="8" type="ORF">HNY73_010612</name>
</gene>
<evidence type="ECO:0000256" key="4">
    <source>
        <dbReference type="ARBA" id="ARBA00022692"/>
    </source>
</evidence>
<evidence type="ECO:0000313" key="8">
    <source>
        <dbReference type="EMBL" id="KAF8785015.1"/>
    </source>
</evidence>
<sequence>MCFQYMALANFYCSPNAAITTKVMKLLDFLCQTIQNKTLHCKLCNGLNRLKTEIWIGVVIQISFVILSVAAGLYYIAELIEEYTVFTCRVIRILILVTVAIYGGLFLFEDLPASMIICGIISQVTHLLVLRTFPFFDLTSLPFIGAVAFVVINHYLAFQYFSLFYYPFSQVLAYFTLCLWLVPFCFFVSLSANENVLPTLAETRPLNADESDVVTNYFSRRSKRYGLLSFFNYAKESILPQRVKKAF</sequence>
<accession>A0A8T0F3Z8</accession>
<dbReference type="EMBL" id="JABXBU010000030">
    <property type="protein sequence ID" value="KAF8785015.1"/>
    <property type="molecule type" value="Genomic_DNA"/>
</dbReference>
<feature type="transmembrane region" description="Helical" evidence="7">
    <location>
        <begin position="143"/>
        <end position="165"/>
    </location>
</feature>
<dbReference type="GO" id="GO:0097020">
    <property type="term" value="F:COPII receptor activity"/>
    <property type="evidence" value="ECO:0007669"/>
    <property type="project" value="InterPro"/>
</dbReference>
<reference evidence="8" key="2">
    <citation type="submission" date="2020-06" db="EMBL/GenBank/DDBJ databases">
        <authorList>
            <person name="Sheffer M."/>
        </authorList>
    </citation>
    <scope>NUCLEOTIDE SEQUENCE</scope>
</reference>
<evidence type="ECO:0000256" key="3">
    <source>
        <dbReference type="ARBA" id="ARBA00017877"/>
    </source>
</evidence>
<feature type="transmembrane region" description="Helical" evidence="7">
    <location>
        <begin position="114"/>
        <end position="136"/>
    </location>
</feature>
<dbReference type="Proteomes" id="UP000807504">
    <property type="component" value="Unassembled WGS sequence"/>
</dbReference>
<evidence type="ECO:0000256" key="6">
    <source>
        <dbReference type="ARBA" id="ARBA00023136"/>
    </source>
</evidence>
<evidence type="ECO:0000256" key="2">
    <source>
        <dbReference type="ARBA" id="ARBA00008096"/>
    </source>
</evidence>